<organism evidence="2 3">
    <name type="scientific">Arthroderma otae (strain ATCC MYA-4605 / CBS 113480)</name>
    <name type="common">Microsporum canis</name>
    <dbReference type="NCBI Taxonomy" id="554155"/>
    <lineage>
        <taxon>Eukaryota</taxon>
        <taxon>Fungi</taxon>
        <taxon>Dikarya</taxon>
        <taxon>Ascomycota</taxon>
        <taxon>Pezizomycotina</taxon>
        <taxon>Eurotiomycetes</taxon>
        <taxon>Eurotiomycetidae</taxon>
        <taxon>Onygenales</taxon>
        <taxon>Arthrodermataceae</taxon>
        <taxon>Microsporum</taxon>
    </lineage>
</organism>
<sequence length="460" mass="51368">MSSQNSSFSSSGSEGAALPWILEHLLAYPGSYEIPLRTMYTLNSSPRTADLSSISPSLTGSAFSRAPTTPSPTSSAPSSRHEKHGSSDSAMSDTAARFKAQMMAQIAQLPSQPASLPPSFITSFVRRSFPPVLEDVDFPQALTALDYLRDLENRRKREVVNAFDRLGLTGTDSERLELSRRYPGVLAWVKAIERKERDVIALYTQVYLRIRYWALVNEMLLTPFNRYNCIALLNTLFPPLDSRPPTPHLNGKLLLDHRMRFYDYISSFEKKGVQVLKPVIEQDRRPGEKTGWPVARGMIDSYLNLANNIINECSEVTGCQHFAETEAGQRKGRKVDSGISFTSSERPSTSGSSSSSSKNSTKPSTPLSQNTQAKGSNGSTLERIAREIKKLKSRGDLREAAKEPSKRPNTVKKIKSSGLLRETMRSLSMTDEPTFDPDKFKQQRKQWEAKNAHKLRQATE</sequence>
<feature type="compositionally biased region" description="Basic and acidic residues" evidence="1">
    <location>
        <begin position="383"/>
        <end position="406"/>
    </location>
</feature>
<dbReference type="eggNOG" id="ENOG502S1TZ">
    <property type="taxonomic scope" value="Eukaryota"/>
</dbReference>
<feature type="compositionally biased region" description="Polar residues" evidence="1">
    <location>
        <begin position="369"/>
        <end position="380"/>
    </location>
</feature>
<dbReference type="OrthoDB" id="3533623at2759"/>
<dbReference type="STRING" id="554155.C5FLJ0"/>
<dbReference type="OMA" id="FVRRCFP"/>
<feature type="compositionally biased region" description="Polar residues" evidence="1">
    <location>
        <begin position="51"/>
        <end position="60"/>
    </location>
</feature>
<dbReference type="GeneID" id="9222593"/>
<proteinExistence type="predicted"/>
<accession>C5FLJ0</accession>
<feature type="compositionally biased region" description="Low complexity" evidence="1">
    <location>
        <begin position="61"/>
        <end position="78"/>
    </location>
</feature>
<feature type="compositionally biased region" description="Low complexity" evidence="1">
    <location>
        <begin position="340"/>
        <end position="368"/>
    </location>
</feature>
<feature type="region of interest" description="Disordered" evidence="1">
    <location>
        <begin position="51"/>
        <end position="91"/>
    </location>
</feature>
<dbReference type="VEuPathDB" id="FungiDB:MCYG_03381"/>
<dbReference type="EMBL" id="DS995703">
    <property type="protein sequence ID" value="EEQ30562.1"/>
    <property type="molecule type" value="Genomic_DNA"/>
</dbReference>
<dbReference type="Proteomes" id="UP000002035">
    <property type="component" value="Unassembled WGS sequence"/>
</dbReference>
<protein>
    <submittedName>
        <fullName evidence="2">Uncharacterized protein</fullName>
    </submittedName>
</protein>
<evidence type="ECO:0000313" key="2">
    <source>
        <dbReference type="EMBL" id="EEQ30562.1"/>
    </source>
</evidence>
<keyword evidence="3" id="KW-1185">Reference proteome</keyword>
<dbReference type="RefSeq" id="XP_002847875.1">
    <property type="nucleotide sequence ID" value="XM_002847829.1"/>
</dbReference>
<dbReference type="HOGENOM" id="CLU_048020_0_0_1"/>
<name>C5FLJ0_ARTOC</name>
<gene>
    <name evidence="2" type="ORF">MCYG_03381</name>
</gene>
<reference evidence="3" key="1">
    <citation type="journal article" date="2012" name="MBio">
        <title>Comparative genome analysis of Trichophyton rubrum and related dermatophytes reveals candidate genes involved in infection.</title>
        <authorList>
            <person name="Martinez D.A."/>
            <person name="Oliver B.G."/>
            <person name="Graeser Y."/>
            <person name="Goldberg J.M."/>
            <person name="Li W."/>
            <person name="Martinez-Rossi N.M."/>
            <person name="Monod M."/>
            <person name="Shelest E."/>
            <person name="Barton R.C."/>
            <person name="Birch E."/>
            <person name="Brakhage A.A."/>
            <person name="Chen Z."/>
            <person name="Gurr S.J."/>
            <person name="Heiman D."/>
            <person name="Heitman J."/>
            <person name="Kosti I."/>
            <person name="Rossi A."/>
            <person name="Saif S."/>
            <person name="Samalova M."/>
            <person name="Saunders C.W."/>
            <person name="Shea T."/>
            <person name="Summerbell R.C."/>
            <person name="Xu J."/>
            <person name="Young S."/>
            <person name="Zeng Q."/>
            <person name="Birren B.W."/>
            <person name="Cuomo C.A."/>
            <person name="White T.C."/>
        </authorList>
    </citation>
    <scope>NUCLEOTIDE SEQUENCE [LARGE SCALE GENOMIC DNA]</scope>
    <source>
        <strain evidence="3">ATCC MYA-4605 / CBS 113480</strain>
    </source>
</reference>
<evidence type="ECO:0000313" key="3">
    <source>
        <dbReference type="Proteomes" id="UP000002035"/>
    </source>
</evidence>
<feature type="region of interest" description="Disordered" evidence="1">
    <location>
        <begin position="327"/>
        <end position="460"/>
    </location>
</feature>
<feature type="compositionally biased region" description="Basic and acidic residues" evidence="1">
    <location>
        <begin position="436"/>
        <end position="460"/>
    </location>
</feature>
<dbReference type="AlphaFoldDB" id="C5FLJ0"/>
<evidence type="ECO:0000256" key="1">
    <source>
        <dbReference type="SAM" id="MobiDB-lite"/>
    </source>
</evidence>